<reference evidence="4" key="2">
    <citation type="journal article" date="2023" name="BMC Genomics">
        <title>Pest status, molecular evolution, and epigenetic factors derived from the genome assembly of Frankliniella fusca, a thysanopteran phytovirus vector.</title>
        <authorList>
            <person name="Catto M.A."/>
            <person name="Labadie P.E."/>
            <person name="Jacobson A.L."/>
            <person name="Kennedy G.G."/>
            <person name="Srinivasan R."/>
            <person name="Hunt B.G."/>
        </authorList>
    </citation>
    <scope>NUCLEOTIDE SEQUENCE</scope>
    <source>
        <strain evidence="4">PL_HMW_Pooled</strain>
    </source>
</reference>
<dbReference type="AlphaFoldDB" id="A0AAE1LFZ2"/>
<evidence type="ECO:0000256" key="1">
    <source>
        <dbReference type="SAM" id="Coils"/>
    </source>
</evidence>
<evidence type="ECO:0000256" key="3">
    <source>
        <dbReference type="SAM" id="Phobius"/>
    </source>
</evidence>
<feature type="compositionally biased region" description="Low complexity" evidence="2">
    <location>
        <begin position="502"/>
        <end position="515"/>
    </location>
</feature>
<evidence type="ECO:0000256" key="2">
    <source>
        <dbReference type="SAM" id="MobiDB-lite"/>
    </source>
</evidence>
<feature type="compositionally biased region" description="Polar residues" evidence="2">
    <location>
        <begin position="203"/>
        <end position="215"/>
    </location>
</feature>
<keyword evidence="3" id="KW-0812">Transmembrane</keyword>
<feature type="transmembrane region" description="Helical" evidence="3">
    <location>
        <begin position="82"/>
        <end position="105"/>
    </location>
</feature>
<feature type="region of interest" description="Disordered" evidence="2">
    <location>
        <begin position="502"/>
        <end position="552"/>
    </location>
</feature>
<sequence length="581" mass="59761">MDMTVVVSFESFQKPSEVDLWLDPRFQVSVQYSITLLRILEPKSPGDRHDGDTDTEPMGLGAQLGGGRGGGAGRRETRAARAAGVAAGAGILVLLLLIVLLWTGVGTGVFRHAPQTAASARRRTPNDPPPPPARAAAAVPTARGAASASGPGATLGPGDGGGGGGADNDSEVVMIGEVLEEDKVPMSLAEVVLPDDRPLADSVQETAPPETQSGVVSGLAGEGSALPPWRPRRASVEEGRGAPGSAAAAALPGLNEKILPVMDVLLGMLARLASSRCRHAAWSRKGLATPSGSAAPCLAADPDPDPDPDPGTIPDTAALDLGLGQHAEGARGEGEAPAKAQQQQQEEDHLLSRLPSPPAAPAARAAPSHSQPVDAAADSARQHLAAARVRFEQLYAGVLSLAALRAAPADSEPPPPPAPAAVRLPRGIPADDSLLGLAPLAGGLLQARTWETMEAQMERQRQRLAQLDAEAEGRLRRREEHRRAEAAARLLHLPRDVSAVALASTPPPAASRAPSWMPWRRGDPPGGAASPGPAQRTQSQDGGAKDRPPGIRTHAGTAAMFLVAFTAGMLADNSLNALTPD</sequence>
<dbReference type="Proteomes" id="UP001219518">
    <property type="component" value="Unassembled WGS sequence"/>
</dbReference>
<feature type="coiled-coil region" evidence="1">
    <location>
        <begin position="450"/>
        <end position="477"/>
    </location>
</feature>
<name>A0AAE1LFZ2_9NEOP</name>
<feature type="region of interest" description="Disordered" evidence="2">
    <location>
        <begin position="43"/>
        <end position="75"/>
    </location>
</feature>
<feature type="compositionally biased region" description="Gly residues" evidence="2">
    <location>
        <begin position="62"/>
        <end position="72"/>
    </location>
</feature>
<feature type="region of interest" description="Disordered" evidence="2">
    <location>
        <begin position="285"/>
        <end position="379"/>
    </location>
</feature>
<feature type="region of interest" description="Disordered" evidence="2">
    <location>
        <begin position="200"/>
        <end position="240"/>
    </location>
</feature>
<feature type="compositionally biased region" description="Basic and acidic residues" evidence="2">
    <location>
        <begin position="43"/>
        <end position="52"/>
    </location>
</feature>
<reference evidence="4" key="1">
    <citation type="submission" date="2021-07" db="EMBL/GenBank/DDBJ databases">
        <authorList>
            <person name="Catto M.A."/>
            <person name="Jacobson A."/>
            <person name="Kennedy G."/>
            <person name="Labadie P."/>
            <person name="Hunt B.G."/>
            <person name="Srinivasan R."/>
        </authorList>
    </citation>
    <scope>NUCLEOTIDE SEQUENCE</scope>
    <source>
        <strain evidence="4">PL_HMW_Pooled</strain>
        <tissue evidence="4">Head</tissue>
    </source>
</reference>
<feature type="region of interest" description="Disordered" evidence="2">
    <location>
        <begin position="115"/>
        <end position="169"/>
    </location>
</feature>
<accession>A0AAE1LFZ2</accession>
<proteinExistence type="predicted"/>
<keyword evidence="3" id="KW-0472">Membrane</keyword>
<keyword evidence="5" id="KW-1185">Reference proteome</keyword>
<dbReference type="EMBL" id="JAHWGI010000960">
    <property type="protein sequence ID" value="KAK3918771.1"/>
    <property type="molecule type" value="Genomic_DNA"/>
</dbReference>
<feature type="compositionally biased region" description="Gly residues" evidence="2">
    <location>
        <begin position="153"/>
        <end position="166"/>
    </location>
</feature>
<keyword evidence="3" id="KW-1133">Transmembrane helix</keyword>
<organism evidence="4 5">
    <name type="scientific">Frankliniella fusca</name>
    <dbReference type="NCBI Taxonomy" id="407009"/>
    <lineage>
        <taxon>Eukaryota</taxon>
        <taxon>Metazoa</taxon>
        <taxon>Ecdysozoa</taxon>
        <taxon>Arthropoda</taxon>
        <taxon>Hexapoda</taxon>
        <taxon>Insecta</taxon>
        <taxon>Pterygota</taxon>
        <taxon>Neoptera</taxon>
        <taxon>Paraneoptera</taxon>
        <taxon>Thysanoptera</taxon>
        <taxon>Terebrantia</taxon>
        <taxon>Thripoidea</taxon>
        <taxon>Thripidae</taxon>
        <taxon>Frankliniella</taxon>
    </lineage>
</organism>
<evidence type="ECO:0000313" key="5">
    <source>
        <dbReference type="Proteomes" id="UP001219518"/>
    </source>
</evidence>
<protein>
    <submittedName>
        <fullName evidence="4">Uncharacterized protein</fullName>
    </submittedName>
</protein>
<comment type="caution">
    <text evidence="4">The sequence shown here is derived from an EMBL/GenBank/DDBJ whole genome shotgun (WGS) entry which is preliminary data.</text>
</comment>
<evidence type="ECO:0000313" key="4">
    <source>
        <dbReference type="EMBL" id="KAK3918771.1"/>
    </source>
</evidence>
<keyword evidence="1" id="KW-0175">Coiled coil</keyword>
<gene>
    <name evidence="4" type="ORF">KUF71_008019</name>
</gene>
<feature type="compositionally biased region" description="Low complexity" evidence="2">
    <location>
        <begin position="134"/>
        <end position="152"/>
    </location>
</feature>